<gene>
    <name evidence="1" type="ORF">WN50_12010</name>
</gene>
<dbReference type="OrthoDB" id="516655at2"/>
<evidence type="ECO:0008006" key="3">
    <source>
        <dbReference type="Google" id="ProtNLM"/>
    </source>
</evidence>
<proteinExistence type="predicted"/>
<dbReference type="AlphaFoldDB" id="A0A0F5YFZ0"/>
<evidence type="ECO:0000313" key="2">
    <source>
        <dbReference type="Proteomes" id="UP000033607"/>
    </source>
</evidence>
<accession>A0A0F5YFZ0</accession>
<reference evidence="1 2" key="1">
    <citation type="submission" date="2015-06" db="EMBL/GenBank/DDBJ databases">
        <title>Draft genome assembly of filamentous brackish cyanobacterium Limnoraphis robusta strain CS-951.</title>
        <authorList>
            <person name="Willis A."/>
            <person name="Parks M."/>
            <person name="Burford M.A."/>
        </authorList>
    </citation>
    <scope>NUCLEOTIDE SEQUENCE [LARGE SCALE GENOMIC DNA]</scope>
    <source>
        <strain evidence="1 2">CS-951</strain>
    </source>
</reference>
<protein>
    <recommendedName>
        <fullName evidence="3">CRISPR type III-B/RAMP module-associated protein Cmr5</fullName>
    </recommendedName>
</protein>
<dbReference type="Proteomes" id="UP000033607">
    <property type="component" value="Unassembled WGS sequence"/>
</dbReference>
<name>A0A0F5YFZ0_9CYAN</name>
<organism evidence="1 2">
    <name type="scientific">Limnoraphis robusta CS-951</name>
    <dbReference type="NCBI Taxonomy" id="1637645"/>
    <lineage>
        <taxon>Bacteria</taxon>
        <taxon>Bacillati</taxon>
        <taxon>Cyanobacteriota</taxon>
        <taxon>Cyanophyceae</taxon>
        <taxon>Oscillatoriophycideae</taxon>
        <taxon>Oscillatoriales</taxon>
        <taxon>Sirenicapillariaceae</taxon>
        <taxon>Limnoraphis</taxon>
    </lineage>
</organism>
<sequence>MDQNVVSYELDREVFQLLKAGAGSIEQIKQWQGAASGIADYVSNWGVVRFWAMSRSLRLLNGEIPDANEGSDEQRRYFAWGVARVVLCKIVGNDLNIRSNMTTDEFQERFQNLNFNEQVLLTDLLIEIADTIQFWTMRLKDAKNSKTEP</sequence>
<dbReference type="RefSeq" id="WP_046278783.1">
    <property type="nucleotide sequence ID" value="NZ_LATL02000355.1"/>
</dbReference>
<comment type="caution">
    <text evidence="1">The sequence shown here is derived from an EMBL/GenBank/DDBJ whole genome shotgun (WGS) entry which is preliminary data.</text>
</comment>
<dbReference type="EMBL" id="LATL02000355">
    <property type="protein sequence ID" value="KKD37829.1"/>
    <property type="molecule type" value="Genomic_DNA"/>
</dbReference>
<evidence type="ECO:0000313" key="1">
    <source>
        <dbReference type="EMBL" id="KKD37829.1"/>
    </source>
</evidence>